<comment type="similarity">
    <text evidence="2">Belongs to the TPX2 family.</text>
</comment>
<keyword evidence="5" id="KW-0206">Cytoskeleton</keyword>
<feature type="compositionally biased region" description="Polar residues" evidence="6">
    <location>
        <begin position="396"/>
        <end position="419"/>
    </location>
</feature>
<comment type="subcellular location">
    <subcellularLocation>
        <location evidence="1">Cytoplasm</location>
        <location evidence="1">Cytoskeleton</location>
    </subcellularLocation>
</comment>
<reference evidence="8 9" key="1">
    <citation type="submission" date="2019-06" db="EMBL/GenBank/DDBJ databases">
        <title>A chromosomal-level reference genome of Carpinus fangiana (Coryloideae, Betulaceae).</title>
        <authorList>
            <person name="Yang X."/>
            <person name="Wang Z."/>
            <person name="Zhang L."/>
            <person name="Hao G."/>
            <person name="Liu J."/>
            <person name="Yang Y."/>
        </authorList>
    </citation>
    <scope>NUCLEOTIDE SEQUENCE [LARGE SCALE GENOMIC DNA]</scope>
    <source>
        <strain evidence="8">Cfa_2016G</strain>
        <tissue evidence="8">Leaf</tissue>
    </source>
</reference>
<evidence type="ECO:0000256" key="4">
    <source>
        <dbReference type="ARBA" id="ARBA00022701"/>
    </source>
</evidence>
<evidence type="ECO:0000259" key="7">
    <source>
        <dbReference type="Pfam" id="PF06886"/>
    </source>
</evidence>
<organism evidence="8 9">
    <name type="scientific">Carpinus fangiana</name>
    <dbReference type="NCBI Taxonomy" id="176857"/>
    <lineage>
        <taxon>Eukaryota</taxon>
        <taxon>Viridiplantae</taxon>
        <taxon>Streptophyta</taxon>
        <taxon>Embryophyta</taxon>
        <taxon>Tracheophyta</taxon>
        <taxon>Spermatophyta</taxon>
        <taxon>Magnoliopsida</taxon>
        <taxon>eudicotyledons</taxon>
        <taxon>Gunneridae</taxon>
        <taxon>Pentapetalae</taxon>
        <taxon>rosids</taxon>
        <taxon>fabids</taxon>
        <taxon>Fagales</taxon>
        <taxon>Betulaceae</taxon>
        <taxon>Carpinus</taxon>
    </lineage>
</organism>
<keyword evidence="3" id="KW-0963">Cytoplasm</keyword>
<feature type="compositionally biased region" description="Basic and acidic residues" evidence="6">
    <location>
        <begin position="441"/>
        <end position="464"/>
    </location>
</feature>
<keyword evidence="9" id="KW-1185">Reference proteome</keyword>
<evidence type="ECO:0000256" key="6">
    <source>
        <dbReference type="SAM" id="MobiDB-lite"/>
    </source>
</evidence>
<evidence type="ECO:0000313" key="9">
    <source>
        <dbReference type="Proteomes" id="UP000327013"/>
    </source>
</evidence>
<dbReference type="InterPro" id="IPR027329">
    <property type="entry name" value="TPX2_C"/>
</dbReference>
<dbReference type="InterPro" id="IPR044216">
    <property type="entry name" value="WDL7"/>
</dbReference>
<gene>
    <name evidence="8" type="ORF">FH972_009283</name>
</gene>
<feature type="region of interest" description="Disordered" evidence="6">
    <location>
        <begin position="441"/>
        <end position="565"/>
    </location>
</feature>
<keyword evidence="4" id="KW-0493">Microtubule</keyword>
<feature type="compositionally biased region" description="Polar residues" evidence="6">
    <location>
        <begin position="538"/>
        <end position="565"/>
    </location>
</feature>
<feature type="compositionally biased region" description="Basic and acidic residues" evidence="6">
    <location>
        <begin position="471"/>
        <end position="480"/>
    </location>
</feature>
<dbReference type="Proteomes" id="UP000327013">
    <property type="component" value="Chromosome 3"/>
</dbReference>
<dbReference type="Pfam" id="PF06886">
    <property type="entry name" value="TPX2"/>
    <property type="match status" value="1"/>
</dbReference>
<feature type="region of interest" description="Disordered" evidence="6">
    <location>
        <begin position="1"/>
        <end position="27"/>
    </location>
</feature>
<protein>
    <recommendedName>
        <fullName evidence="7">TPX2 C-terminal domain-containing protein</fullName>
    </recommendedName>
</protein>
<dbReference type="PANTHER" id="PTHR47067">
    <property type="entry name" value="TPX2 (TARGETING PROTEIN FOR XKLP2) PROTEIN FAMILY-RELATED"/>
    <property type="match status" value="1"/>
</dbReference>
<dbReference type="EMBL" id="CM017323">
    <property type="protein sequence ID" value="KAE8023608.1"/>
    <property type="molecule type" value="Genomic_DNA"/>
</dbReference>
<evidence type="ECO:0000256" key="5">
    <source>
        <dbReference type="ARBA" id="ARBA00023212"/>
    </source>
</evidence>
<evidence type="ECO:0000313" key="8">
    <source>
        <dbReference type="EMBL" id="KAE8023608.1"/>
    </source>
</evidence>
<dbReference type="AlphaFoldDB" id="A0A5N6R2A6"/>
<name>A0A5N6R2A6_9ROSI</name>
<sequence>MGESACLVKSFSHPSDSSSEAKEEGDPIRALGESISFGRFMSESLAWEKWSTFSHNRYLEEVVKFSKPGSVAQKKAYFEAHYKKKAAERAAELIEESNAAAHNVFESETRDEHHDDSFMDSELVSFMDSDLVKAEGHQSIDEPHEDVAPNTAVDYSASVNGCNPNIGELETTKVEADEGVYMVEDPTLLENSEQIEKVEDHQQILVAQEEKKLDKKSACKEILASPSKKRQVDSSLKLSTQRRAPKLPFSPAKRMTAKQLHNGNNGAAESKRTAGDLVDKKRLTVKSVHMSINFASPSGKTSKTPRPIIQEVGSARIDTTLFNTSQDSLTPLQTSTRERSVNMPKKSSCTQQASVSKLIKQPSVKPQSEDRRTRTLLNKSVSGGIAGDGKGHSLSMDFSKSSTISGIKAQSPTVSSPFTFRSEERAAKRKEFFQKLEEKLNAKEAEKVQLQSKPKEKARFEIEKLQQSSDFKAKRNEDSNHGSQLQSSSPKKNPVTPPPPPKHERKPTLSTVRDSSSRPPRRPSGRNNSSNSKRVTEKVNQTTIRSITSLPKKNAHENASPNIQH</sequence>
<dbReference type="GO" id="GO:0005874">
    <property type="term" value="C:microtubule"/>
    <property type="evidence" value="ECO:0007669"/>
    <property type="project" value="UniProtKB-KW"/>
</dbReference>
<dbReference type="PANTHER" id="PTHR47067:SF16">
    <property type="entry name" value="TPX2 (TARGETING PROTEIN FOR XKLP2) PROTEIN FAMILY"/>
    <property type="match status" value="1"/>
</dbReference>
<accession>A0A5N6R2A6</accession>
<feature type="region of interest" description="Disordered" evidence="6">
    <location>
        <begin position="332"/>
        <end position="421"/>
    </location>
</feature>
<feature type="compositionally biased region" description="Polar residues" evidence="6">
    <location>
        <begin position="345"/>
        <end position="355"/>
    </location>
</feature>
<feature type="domain" description="TPX2 C-terminal" evidence="7">
    <location>
        <begin position="418"/>
        <end position="474"/>
    </location>
</feature>
<evidence type="ECO:0000256" key="1">
    <source>
        <dbReference type="ARBA" id="ARBA00004245"/>
    </source>
</evidence>
<evidence type="ECO:0000256" key="3">
    <source>
        <dbReference type="ARBA" id="ARBA00022490"/>
    </source>
</evidence>
<proteinExistence type="inferred from homology"/>
<dbReference type="OrthoDB" id="621651at2759"/>
<evidence type="ECO:0000256" key="2">
    <source>
        <dbReference type="ARBA" id="ARBA00005885"/>
    </source>
</evidence>